<dbReference type="Proteomes" id="UP000729733">
    <property type="component" value="Unassembled WGS sequence"/>
</dbReference>
<dbReference type="GO" id="GO:0004674">
    <property type="term" value="F:protein serine/threonine kinase activity"/>
    <property type="evidence" value="ECO:0007669"/>
    <property type="project" value="UniProtKB-KW"/>
</dbReference>
<keyword evidence="2" id="KW-0723">Serine/threonine-protein kinase</keyword>
<comment type="caution">
    <text evidence="10">The sequence shown here is derived from an EMBL/GenBank/DDBJ whole genome shotgun (WGS) entry which is preliminary data.</text>
</comment>
<keyword evidence="11" id="KW-1185">Reference proteome</keyword>
<dbReference type="GO" id="GO:0005524">
    <property type="term" value="F:ATP binding"/>
    <property type="evidence" value="ECO:0007669"/>
    <property type="project" value="UniProtKB-KW"/>
</dbReference>
<sequence>MTFLDNCHSDIDRGIKIINRFLEQNKNLKLTEIEQAIIHGSLARLTYQNMQQQEKQLNFYTVEYISRNLAFDLWNKLSAAAHNSQIFDPEYRINKKKLWHFVDRINQLQEEDNFELIDIPGATMEGEKLQDRYEIEEHLFDRDSGERHFRAIDRCLRDKPCLVIQRNHQTPKIRKQFEREGEALSHIGKHYQIQELLAYFTQDRSLYLVYEQIEGKALTELLTEEPWQELKVKELLHSLLTVLVFIQEKNITHRNLNPDNIILSGNKWVFTDFATIKEVNLQVNSLSHSTFAEGMKDYMPAEQLMGMTTFASDIYAVGMIAIRALTGIQPHQFKINPKTGNKVWRKYAEVSDLFADTLARAVSYHFGDRYQSAQEMLENIK</sequence>
<keyword evidence="3" id="KW-0808">Transferase</keyword>
<dbReference type="SUPFAM" id="SSF56112">
    <property type="entry name" value="Protein kinase-like (PK-like)"/>
    <property type="match status" value="1"/>
</dbReference>
<evidence type="ECO:0000256" key="4">
    <source>
        <dbReference type="ARBA" id="ARBA00022741"/>
    </source>
</evidence>
<keyword evidence="4" id="KW-0547">Nucleotide-binding</keyword>
<dbReference type="RefSeq" id="WP_229641527.1">
    <property type="nucleotide sequence ID" value="NZ_JADWDC010000043.1"/>
</dbReference>
<organism evidence="10 11">
    <name type="scientific">Waterburya agarophytonicola KI4</name>
    <dbReference type="NCBI Taxonomy" id="2874699"/>
    <lineage>
        <taxon>Bacteria</taxon>
        <taxon>Bacillati</taxon>
        <taxon>Cyanobacteriota</taxon>
        <taxon>Cyanophyceae</taxon>
        <taxon>Pleurocapsales</taxon>
        <taxon>Hyellaceae</taxon>
        <taxon>Waterburya</taxon>
        <taxon>Waterburya agarophytonicola</taxon>
    </lineage>
</organism>
<evidence type="ECO:0000259" key="9">
    <source>
        <dbReference type="PROSITE" id="PS50011"/>
    </source>
</evidence>
<dbReference type="Pfam" id="PF26355">
    <property type="entry name" value="HTH_VMAP-M9"/>
    <property type="match status" value="1"/>
</dbReference>
<evidence type="ECO:0000313" key="10">
    <source>
        <dbReference type="EMBL" id="MCC0178444.1"/>
    </source>
</evidence>
<evidence type="ECO:0000256" key="8">
    <source>
        <dbReference type="ARBA" id="ARBA00048679"/>
    </source>
</evidence>
<comment type="catalytic activity">
    <reaction evidence="8">
        <text>L-seryl-[protein] + ATP = O-phospho-L-seryl-[protein] + ADP + H(+)</text>
        <dbReference type="Rhea" id="RHEA:17989"/>
        <dbReference type="Rhea" id="RHEA-COMP:9863"/>
        <dbReference type="Rhea" id="RHEA-COMP:11604"/>
        <dbReference type="ChEBI" id="CHEBI:15378"/>
        <dbReference type="ChEBI" id="CHEBI:29999"/>
        <dbReference type="ChEBI" id="CHEBI:30616"/>
        <dbReference type="ChEBI" id="CHEBI:83421"/>
        <dbReference type="ChEBI" id="CHEBI:456216"/>
        <dbReference type="EC" id="2.7.11.1"/>
    </reaction>
</comment>
<evidence type="ECO:0000256" key="1">
    <source>
        <dbReference type="ARBA" id="ARBA00012513"/>
    </source>
</evidence>
<keyword evidence="5 10" id="KW-0418">Kinase</keyword>
<evidence type="ECO:0000313" key="11">
    <source>
        <dbReference type="Proteomes" id="UP000729733"/>
    </source>
</evidence>
<dbReference type="InterPro" id="IPR011009">
    <property type="entry name" value="Kinase-like_dom_sf"/>
</dbReference>
<dbReference type="Pfam" id="PF00069">
    <property type="entry name" value="Pkinase"/>
    <property type="match status" value="1"/>
</dbReference>
<dbReference type="EMBL" id="JADWDC010000043">
    <property type="protein sequence ID" value="MCC0178444.1"/>
    <property type="molecule type" value="Genomic_DNA"/>
</dbReference>
<dbReference type="SMART" id="SM00220">
    <property type="entry name" value="S_TKc"/>
    <property type="match status" value="1"/>
</dbReference>
<protein>
    <recommendedName>
        <fullName evidence="1">non-specific serine/threonine protein kinase</fullName>
        <ecNumber evidence="1">2.7.11.1</ecNumber>
    </recommendedName>
</protein>
<dbReference type="Gene3D" id="1.10.510.10">
    <property type="entry name" value="Transferase(Phosphotransferase) domain 1"/>
    <property type="match status" value="1"/>
</dbReference>
<dbReference type="EC" id="2.7.11.1" evidence="1"/>
<dbReference type="InterPro" id="IPR058651">
    <property type="entry name" value="HTH_VMAP-M9"/>
</dbReference>
<evidence type="ECO:0000256" key="2">
    <source>
        <dbReference type="ARBA" id="ARBA00022527"/>
    </source>
</evidence>
<gene>
    <name evidence="10" type="ORF">I4641_15820</name>
</gene>
<evidence type="ECO:0000256" key="6">
    <source>
        <dbReference type="ARBA" id="ARBA00022840"/>
    </source>
</evidence>
<comment type="catalytic activity">
    <reaction evidence="7">
        <text>L-threonyl-[protein] + ATP = O-phospho-L-threonyl-[protein] + ADP + H(+)</text>
        <dbReference type="Rhea" id="RHEA:46608"/>
        <dbReference type="Rhea" id="RHEA-COMP:11060"/>
        <dbReference type="Rhea" id="RHEA-COMP:11605"/>
        <dbReference type="ChEBI" id="CHEBI:15378"/>
        <dbReference type="ChEBI" id="CHEBI:30013"/>
        <dbReference type="ChEBI" id="CHEBI:30616"/>
        <dbReference type="ChEBI" id="CHEBI:61977"/>
        <dbReference type="ChEBI" id="CHEBI:456216"/>
        <dbReference type="EC" id="2.7.11.1"/>
    </reaction>
</comment>
<dbReference type="InterPro" id="IPR000719">
    <property type="entry name" value="Prot_kinase_dom"/>
</dbReference>
<name>A0A964BRT2_9CYAN</name>
<dbReference type="PANTHER" id="PTHR24363">
    <property type="entry name" value="SERINE/THREONINE PROTEIN KINASE"/>
    <property type="match status" value="1"/>
</dbReference>
<reference evidence="10" key="1">
    <citation type="journal article" date="2021" name="Antonie Van Leeuwenhoek">
        <title>Draft genome and description of Waterburya agarophytonicola gen. nov. sp. nov. (Pleurocapsales, Cyanobacteria): a seaweed symbiont.</title>
        <authorList>
            <person name="Bonthond G."/>
            <person name="Shalygin S."/>
            <person name="Bayer T."/>
            <person name="Weinberger F."/>
        </authorList>
    </citation>
    <scope>NUCLEOTIDE SEQUENCE</scope>
    <source>
        <strain evidence="10">KI4</strain>
    </source>
</reference>
<feature type="domain" description="Protein kinase" evidence="9">
    <location>
        <begin position="114"/>
        <end position="381"/>
    </location>
</feature>
<dbReference type="PANTHER" id="PTHR24363:SF0">
    <property type="entry name" value="SERINE_THREONINE KINASE LIKE DOMAIN CONTAINING 1"/>
    <property type="match status" value="1"/>
</dbReference>
<evidence type="ECO:0000256" key="3">
    <source>
        <dbReference type="ARBA" id="ARBA00022679"/>
    </source>
</evidence>
<keyword evidence="6" id="KW-0067">ATP-binding</keyword>
<evidence type="ECO:0000256" key="5">
    <source>
        <dbReference type="ARBA" id="ARBA00022777"/>
    </source>
</evidence>
<dbReference type="AlphaFoldDB" id="A0A964BRT2"/>
<evidence type="ECO:0000256" key="7">
    <source>
        <dbReference type="ARBA" id="ARBA00047899"/>
    </source>
</evidence>
<proteinExistence type="predicted"/>
<accession>A0A964BRT2</accession>
<dbReference type="PROSITE" id="PS50011">
    <property type="entry name" value="PROTEIN_KINASE_DOM"/>
    <property type="match status" value="1"/>
</dbReference>